<dbReference type="NCBIfam" id="TIGR01587">
    <property type="entry name" value="cas3_core"/>
    <property type="match status" value="1"/>
</dbReference>
<evidence type="ECO:0000256" key="9">
    <source>
        <dbReference type="ARBA" id="ARBA00023118"/>
    </source>
</evidence>
<dbReference type="InterPro" id="IPR050547">
    <property type="entry name" value="DEAD_box_RNA_helicases"/>
</dbReference>
<dbReference type="CDD" id="cd09641">
    <property type="entry name" value="Cas3''_I"/>
    <property type="match status" value="1"/>
</dbReference>
<dbReference type="PROSITE" id="PS51192">
    <property type="entry name" value="HELICASE_ATP_BIND_1"/>
    <property type="match status" value="1"/>
</dbReference>
<evidence type="ECO:0000256" key="4">
    <source>
        <dbReference type="ARBA" id="ARBA00022723"/>
    </source>
</evidence>
<keyword evidence="5" id="KW-0547">Nucleotide-binding</keyword>
<evidence type="ECO:0000259" key="11">
    <source>
        <dbReference type="PROSITE" id="PS51643"/>
    </source>
</evidence>
<evidence type="ECO:0000256" key="6">
    <source>
        <dbReference type="ARBA" id="ARBA00022801"/>
    </source>
</evidence>
<dbReference type="Pfam" id="PF18019">
    <property type="entry name" value="Cas3_HD"/>
    <property type="match status" value="1"/>
</dbReference>
<reference evidence="12 13" key="1">
    <citation type="submission" date="2019-01" db="EMBL/GenBank/DDBJ databases">
        <title>Lujinxingia litoralis gen. nov., sp. nov. and Lujinxingia sediminis gen. nov., sp. nov., new members in the order Bradymonadales, isolated from coastal sediment.</title>
        <authorList>
            <person name="Li C.-M."/>
        </authorList>
    </citation>
    <scope>NUCLEOTIDE SEQUENCE [LARGE SCALE GENOMIC DNA]</scope>
    <source>
        <strain evidence="12 13">SEH01</strain>
    </source>
</reference>
<dbReference type="NCBIfam" id="TIGR01596">
    <property type="entry name" value="cas3_HD"/>
    <property type="match status" value="1"/>
</dbReference>
<feature type="domain" description="HD Cas3-type" evidence="11">
    <location>
        <begin position="25"/>
        <end position="233"/>
    </location>
</feature>
<dbReference type="InterPro" id="IPR001650">
    <property type="entry name" value="Helicase_C-like"/>
</dbReference>
<dbReference type="RefSeq" id="WP_127779923.1">
    <property type="nucleotide sequence ID" value="NZ_SADD01000003.1"/>
</dbReference>
<dbReference type="InterPro" id="IPR014001">
    <property type="entry name" value="Helicase_ATP-bd"/>
</dbReference>
<dbReference type="InterPro" id="IPR006483">
    <property type="entry name" value="CRISPR-assoc_Cas3_HD"/>
</dbReference>
<evidence type="ECO:0000256" key="1">
    <source>
        <dbReference type="ARBA" id="ARBA00006847"/>
    </source>
</evidence>
<dbReference type="SUPFAM" id="SSF52540">
    <property type="entry name" value="P-loop containing nucleoside triphosphate hydrolases"/>
    <property type="match status" value="1"/>
</dbReference>
<evidence type="ECO:0000313" key="12">
    <source>
        <dbReference type="EMBL" id="RVU45722.1"/>
    </source>
</evidence>
<comment type="caution">
    <text evidence="12">The sequence shown here is derived from an EMBL/GenBank/DDBJ whole genome shotgun (WGS) entry which is preliminary data.</text>
</comment>
<evidence type="ECO:0000256" key="3">
    <source>
        <dbReference type="ARBA" id="ARBA00022722"/>
    </source>
</evidence>
<dbReference type="InterPro" id="IPR054712">
    <property type="entry name" value="Cas3-like_dom"/>
</dbReference>
<name>A0ABY0CUK9_9DELT</name>
<keyword evidence="9" id="KW-0051">Antiviral defense</keyword>
<evidence type="ECO:0000313" key="13">
    <source>
        <dbReference type="Proteomes" id="UP000282926"/>
    </source>
</evidence>
<dbReference type="Pfam" id="PF22590">
    <property type="entry name" value="Cas3-like_C_2"/>
    <property type="match status" value="1"/>
</dbReference>
<evidence type="ECO:0000256" key="2">
    <source>
        <dbReference type="ARBA" id="ARBA00009046"/>
    </source>
</evidence>
<protein>
    <submittedName>
        <fullName evidence="12">CRISPR-associated helicase Cas3</fullName>
    </submittedName>
</protein>
<evidence type="ECO:0000256" key="7">
    <source>
        <dbReference type="ARBA" id="ARBA00022806"/>
    </source>
</evidence>
<evidence type="ECO:0000256" key="8">
    <source>
        <dbReference type="ARBA" id="ARBA00022840"/>
    </source>
</evidence>
<dbReference type="InterPro" id="IPR038257">
    <property type="entry name" value="CRISPR-assoc_Cas3_HD_sf"/>
</dbReference>
<dbReference type="Gene3D" id="1.10.3210.30">
    <property type="match status" value="1"/>
</dbReference>
<accession>A0ABY0CUK9</accession>
<evidence type="ECO:0000259" key="10">
    <source>
        <dbReference type="PROSITE" id="PS51192"/>
    </source>
</evidence>
<feature type="domain" description="Helicase ATP-binding" evidence="10">
    <location>
        <begin position="304"/>
        <end position="515"/>
    </location>
</feature>
<dbReference type="PROSITE" id="PS51643">
    <property type="entry name" value="HD_CAS3"/>
    <property type="match status" value="1"/>
</dbReference>
<dbReference type="SMART" id="SM00490">
    <property type="entry name" value="HELICc"/>
    <property type="match status" value="1"/>
</dbReference>
<evidence type="ECO:0000256" key="5">
    <source>
        <dbReference type="ARBA" id="ARBA00022741"/>
    </source>
</evidence>
<keyword evidence="13" id="KW-1185">Reference proteome</keyword>
<dbReference type="PANTHER" id="PTHR47963:SF9">
    <property type="entry name" value="CRISPR-ASSOCIATED ENDONUCLEASE_HELICASE CAS3"/>
    <property type="match status" value="1"/>
</dbReference>
<proteinExistence type="inferred from homology"/>
<keyword evidence="6" id="KW-0378">Hydrolase</keyword>
<keyword evidence="7" id="KW-0347">Helicase</keyword>
<keyword evidence="8" id="KW-0067">ATP-binding</keyword>
<dbReference type="InterPro" id="IPR027417">
    <property type="entry name" value="P-loop_NTPase"/>
</dbReference>
<sequence length="939" mass="102461">MTAPDAAGPLYLRLWAKTNRDDGAQGADWHALPYHLLDVGAVCEAVLAQNDSLRRQLGTLLNMAPEQAAGFCTWLVALHDIGKANEGFQNRDPHLFERLRARSSRRTQPRYHHEISQLYFTKRLIPRIWEQNVGEACGFCYDIADLHDVLGPLMKAVAGHHGMPLNLDGGDRLAMHMDDDALAASDHIVQTLQTLFWPGSLGSWRWDMDDALFDRVHVVSWLVAGLAVLSDWIGSNTTYFPMRGGAFGLEEYAERFARPQAAQALKEIGLFDAMPSSPAGVATLFRDLGSSFRPRPMQAYADEVKLSDSPQLFILEDSTGSGKTEAALVLAHRLMNQGLASGLFVGLPTMATANAMYGRLATTYAAMFEPGGNPSLVLAHGRRELDETFRNSLTVAAETMGGSEHGKGGAAVRCAQWLGDRRKKALLAHVGVGTIDQALMGVLPSKHQCLRLLGLRDHVLVVDEVHAYDSYMQGLLESLLMFQAALGGSAILLSATLPQRMRQSLSNAFRKGLGVERPVALCSQAFPLATRVDAEGVYETPFEKVAATQTKVCFEHQDEVLVSSAVPERAVQVGFHRDEDAALNYVIAEARAGRCACWIRNTVDDAVSAYEQLVAELGEEKVSLFHARFAMCDRQRIEEATLRTFGVKSSGAERAGRVLVATQVVEQSLDLDFDAMVSDLAPIDLLIQRAGRLHRHERGERPAPVFYVLGPEAVDAPEADWFSSMFERAAFVYPHVGRLWLGAKALEAHGTIAIPSLARELVEAVYGPEADTRIPEALVEASHKAMGKAQAERGMANFNRLCVGAGYGGIGTDPKNWLPDTITPTRLGDPTQTLRLGVMGRDGRLEPLAGKGSHRWARSEVSVRASKIPTGAEVAREVRAAVEAAKAAMPDEGKWSVVVPLKAREGQEGWQATLAGDERSVVVEYHPTRGLSIHNQEDA</sequence>
<dbReference type="Proteomes" id="UP000282926">
    <property type="component" value="Unassembled WGS sequence"/>
</dbReference>
<comment type="similarity">
    <text evidence="1">In the N-terminal section; belongs to the CRISPR-associated nuclease Cas3-HD family.</text>
</comment>
<dbReference type="EMBL" id="SADD01000003">
    <property type="protein sequence ID" value="RVU45722.1"/>
    <property type="molecule type" value="Genomic_DNA"/>
</dbReference>
<dbReference type="InterPro" id="IPR006474">
    <property type="entry name" value="Helicase_Cas3_CRISPR-ass_core"/>
</dbReference>
<comment type="similarity">
    <text evidence="2">In the central section; belongs to the CRISPR-associated helicase Cas3 family.</text>
</comment>
<keyword evidence="3" id="KW-0540">Nuclease</keyword>
<gene>
    <name evidence="12" type="primary">cas3</name>
    <name evidence="12" type="ORF">EA187_08115</name>
</gene>
<dbReference type="SMART" id="SM00487">
    <property type="entry name" value="DEXDc"/>
    <property type="match status" value="1"/>
</dbReference>
<organism evidence="12 13">
    <name type="scientific">Lujinxingia sediminis</name>
    <dbReference type="NCBI Taxonomy" id="2480984"/>
    <lineage>
        <taxon>Bacteria</taxon>
        <taxon>Deltaproteobacteria</taxon>
        <taxon>Bradymonadales</taxon>
        <taxon>Lujinxingiaceae</taxon>
        <taxon>Lujinxingia</taxon>
    </lineage>
</organism>
<dbReference type="Gene3D" id="3.40.50.300">
    <property type="entry name" value="P-loop containing nucleotide triphosphate hydrolases"/>
    <property type="match status" value="2"/>
</dbReference>
<keyword evidence="4" id="KW-0479">Metal-binding</keyword>
<dbReference type="PANTHER" id="PTHR47963">
    <property type="entry name" value="DEAD-BOX ATP-DEPENDENT RNA HELICASE 47, MITOCHONDRIAL"/>
    <property type="match status" value="1"/>
</dbReference>